<dbReference type="Pfam" id="PF01464">
    <property type="entry name" value="SLT"/>
    <property type="match status" value="1"/>
</dbReference>
<gene>
    <name evidence="4" type="ORF">U0R10_02820</name>
</gene>
<dbReference type="PROSITE" id="PS50943">
    <property type="entry name" value="HTH_CROC1"/>
    <property type="match status" value="1"/>
</dbReference>
<dbReference type="Pfam" id="PF01476">
    <property type="entry name" value="LysM"/>
    <property type="match status" value="2"/>
</dbReference>
<keyword evidence="1" id="KW-0732">Signal</keyword>
<evidence type="ECO:0000259" key="2">
    <source>
        <dbReference type="PROSITE" id="PS50943"/>
    </source>
</evidence>
<dbReference type="SUPFAM" id="SSF54106">
    <property type="entry name" value="LysM domain"/>
    <property type="match status" value="2"/>
</dbReference>
<dbReference type="InterPro" id="IPR001387">
    <property type="entry name" value="Cro/C1-type_HTH"/>
</dbReference>
<feature type="domain" description="LysM" evidence="3">
    <location>
        <begin position="457"/>
        <end position="501"/>
    </location>
</feature>
<dbReference type="CDD" id="cd16894">
    <property type="entry name" value="MltD-like"/>
    <property type="match status" value="1"/>
</dbReference>
<dbReference type="InterPro" id="IPR008258">
    <property type="entry name" value="Transglycosylase_SLT_dom_1"/>
</dbReference>
<accession>A0ABW6D9F3</accession>
<dbReference type="SUPFAM" id="SSF53955">
    <property type="entry name" value="Lysozyme-like"/>
    <property type="match status" value="1"/>
</dbReference>
<dbReference type="SMART" id="SM00257">
    <property type="entry name" value="LysM"/>
    <property type="match status" value="2"/>
</dbReference>
<dbReference type="PANTHER" id="PTHR33734:SF22">
    <property type="entry name" value="MEMBRANE-BOUND LYTIC MUREIN TRANSGLYCOSYLASE D"/>
    <property type="match status" value="1"/>
</dbReference>
<feature type="domain" description="LysM" evidence="3">
    <location>
        <begin position="317"/>
        <end position="361"/>
    </location>
</feature>
<dbReference type="Gene3D" id="1.10.530.10">
    <property type="match status" value="1"/>
</dbReference>
<protein>
    <submittedName>
        <fullName evidence="4">LysM peptidoglycan-binding domain-containing protein</fullName>
    </submittedName>
</protein>
<dbReference type="PANTHER" id="PTHR33734">
    <property type="entry name" value="LYSM DOMAIN-CONTAINING GPI-ANCHORED PROTEIN 2"/>
    <property type="match status" value="1"/>
</dbReference>
<name>A0ABW6D9F3_9BACT</name>
<keyword evidence="5" id="KW-1185">Reference proteome</keyword>
<evidence type="ECO:0000313" key="4">
    <source>
        <dbReference type="EMBL" id="MFD3393546.1"/>
    </source>
</evidence>
<dbReference type="InterPro" id="IPR018392">
    <property type="entry name" value="LysM"/>
</dbReference>
<sequence length="503" mass="56725">MKLKHFICWLACSISTPLFAANLVPDTISIGNVRVAIHASAKPIFDKEFAMLGANKKYVASLVNKMRLYFPVIEPILAQGNVPDDFKFLCVQESALNPNAVSTSAAVGYWQFKLETAKDVGLKVDNEIDERRHILEATRGAVNYFNRNNGVLHNWMSTLLSYRVGLGTIKKLPYTANWANKTEIEVDSSTDWYVIRFLAYKHFWAGQLSTLAKTDSTSLVTYTNTRGKNLYDLSDELKVSYDDLKRYNAWILKDFVPDDKAYTLYHPSNVKTYLSETPTQDLVLTASVDSTKLYAPSPSKSKRAKNQQILSDQFEIRNHVVTEGDNLSSIATKYEMKLGELLKLNGIDQNAVIQIGQKIKVNRRIPMLEIIAQKLDEKSKNAPVIEKTVATAPVVVVEEMRKIETIEPKKSFYIDPADSREIVIKSDKKEAEKIIEQTQVVEKAPVVEVEKTNTQAAYHEVKAGETLFRISKIYQVSVDDLILWNGLGKVPTIQVGQKIKVKP</sequence>
<proteinExistence type="predicted"/>
<dbReference type="EMBL" id="JBBKXZ010000001">
    <property type="protein sequence ID" value="MFD3393546.1"/>
    <property type="molecule type" value="Genomic_DNA"/>
</dbReference>
<feature type="domain" description="HTH cro/C1-type" evidence="2">
    <location>
        <begin position="465"/>
        <end position="481"/>
    </location>
</feature>
<evidence type="ECO:0000313" key="5">
    <source>
        <dbReference type="Proteomes" id="UP001598138"/>
    </source>
</evidence>
<comment type="caution">
    <text evidence="4">The sequence shown here is derived from an EMBL/GenBank/DDBJ whole genome shotgun (WGS) entry which is preliminary data.</text>
</comment>
<evidence type="ECO:0000256" key="1">
    <source>
        <dbReference type="SAM" id="SignalP"/>
    </source>
</evidence>
<feature type="signal peptide" evidence="1">
    <location>
        <begin position="1"/>
        <end position="20"/>
    </location>
</feature>
<dbReference type="RefSeq" id="WP_377982277.1">
    <property type="nucleotide sequence ID" value="NZ_JBBKXZ010000001.1"/>
</dbReference>
<feature type="chain" id="PRO_5046559211" evidence="1">
    <location>
        <begin position="21"/>
        <end position="503"/>
    </location>
</feature>
<dbReference type="InterPro" id="IPR023346">
    <property type="entry name" value="Lysozyme-like_dom_sf"/>
</dbReference>
<dbReference type="Proteomes" id="UP001598138">
    <property type="component" value="Unassembled WGS sequence"/>
</dbReference>
<dbReference type="Gene3D" id="3.10.350.10">
    <property type="entry name" value="LysM domain"/>
    <property type="match status" value="2"/>
</dbReference>
<dbReference type="PROSITE" id="PS51782">
    <property type="entry name" value="LYSM"/>
    <property type="match status" value="2"/>
</dbReference>
<reference evidence="4 5" key="1">
    <citation type="submission" date="2024-03" db="EMBL/GenBank/DDBJ databases">
        <title>Aquirufa genome sequencing.</title>
        <authorList>
            <person name="Pitt A."/>
            <person name="Hahn M.W."/>
        </authorList>
    </citation>
    <scope>NUCLEOTIDE SEQUENCE [LARGE SCALE GENOMIC DNA]</scope>
    <source>
        <strain evidence="4 5">OSTEICH-129V</strain>
    </source>
</reference>
<dbReference type="InterPro" id="IPR036779">
    <property type="entry name" value="LysM_dom_sf"/>
</dbReference>
<dbReference type="CDD" id="cd00118">
    <property type="entry name" value="LysM"/>
    <property type="match status" value="2"/>
</dbReference>
<organism evidence="4 5">
    <name type="scientific">Aquirufa avitistagni</name>
    <dbReference type="NCBI Taxonomy" id="3104728"/>
    <lineage>
        <taxon>Bacteria</taxon>
        <taxon>Pseudomonadati</taxon>
        <taxon>Bacteroidota</taxon>
        <taxon>Cytophagia</taxon>
        <taxon>Cytophagales</taxon>
        <taxon>Flectobacillaceae</taxon>
        <taxon>Aquirufa</taxon>
    </lineage>
</organism>
<evidence type="ECO:0000259" key="3">
    <source>
        <dbReference type="PROSITE" id="PS51782"/>
    </source>
</evidence>